<organism evidence="3 4">
    <name type="scientific">Streptomyces turgidiscabies</name>
    <dbReference type="NCBI Taxonomy" id="85558"/>
    <lineage>
        <taxon>Bacteria</taxon>
        <taxon>Bacillati</taxon>
        <taxon>Actinomycetota</taxon>
        <taxon>Actinomycetes</taxon>
        <taxon>Kitasatosporales</taxon>
        <taxon>Streptomycetaceae</taxon>
        <taxon>Streptomyces</taxon>
    </lineage>
</organism>
<protein>
    <submittedName>
        <fullName evidence="3">Anti-sigma regulatory factor (Ser/Thr protein kinase)</fullName>
    </submittedName>
</protein>
<evidence type="ECO:0000313" key="4">
    <source>
        <dbReference type="Proteomes" id="UP001223072"/>
    </source>
</evidence>
<dbReference type="Pfam" id="PF13581">
    <property type="entry name" value="HATPase_c_2"/>
    <property type="match status" value="1"/>
</dbReference>
<dbReference type="Gene3D" id="3.30.565.10">
    <property type="entry name" value="Histidine kinase-like ATPase, C-terminal domain"/>
    <property type="match status" value="1"/>
</dbReference>
<keyword evidence="1" id="KW-0418">Kinase</keyword>
<name>A0ABU0RWH0_9ACTN</name>
<evidence type="ECO:0000313" key="3">
    <source>
        <dbReference type="EMBL" id="MDQ0936340.1"/>
    </source>
</evidence>
<dbReference type="CDD" id="cd16936">
    <property type="entry name" value="HATPase_RsbW-like"/>
    <property type="match status" value="1"/>
</dbReference>
<dbReference type="EMBL" id="JAUSZS010000008">
    <property type="protein sequence ID" value="MDQ0936340.1"/>
    <property type="molecule type" value="Genomic_DNA"/>
</dbReference>
<comment type="caution">
    <text evidence="3">The sequence shown here is derived from an EMBL/GenBank/DDBJ whole genome shotgun (WGS) entry which is preliminary data.</text>
</comment>
<dbReference type="RefSeq" id="WP_307629778.1">
    <property type="nucleotide sequence ID" value="NZ_JAUSZS010000008.1"/>
</dbReference>
<evidence type="ECO:0000256" key="1">
    <source>
        <dbReference type="ARBA" id="ARBA00022527"/>
    </source>
</evidence>
<accession>A0ABU0RWH0</accession>
<dbReference type="PANTHER" id="PTHR35526:SF3">
    <property type="entry name" value="ANTI-SIGMA-F FACTOR RSBW"/>
    <property type="match status" value="1"/>
</dbReference>
<evidence type="ECO:0000259" key="2">
    <source>
        <dbReference type="Pfam" id="PF13581"/>
    </source>
</evidence>
<dbReference type="InterPro" id="IPR003594">
    <property type="entry name" value="HATPase_dom"/>
</dbReference>
<reference evidence="3 4" key="1">
    <citation type="submission" date="2023-07" db="EMBL/GenBank/DDBJ databases">
        <title>Comparative genomics of wheat-associated soil bacteria to identify genetic determinants of phenazine resistance.</title>
        <authorList>
            <person name="Mouncey N."/>
        </authorList>
    </citation>
    <scope>NUCLEOTIDE SEQUENCE [LARGE SCALE GENOMIC DNA]</scope>
    <source>
        <strain evidence="3 4">W2I16</strain>
    </source>
</reference>
<dbReference type="SUPFAM" id="SSF55874">
    <property type="entry name" value="ATPase domain of HSP90 chaperone/DNA topoisomerase II/histidine kinase"/>
    <property type="match status" value="1"/>
</dbReference>
<keyword evidence="1" id="KW-0808">Transferase</keyword>
<keyword evidence="4" id="KW-1185">Reference proteome</keyword>
<dbReference type="PANTHER" id="PTHR35526">
    <property type="entry name" value="ANTI-SIGMA-F FACTOR RSBW-RELATED"/>
    <property type="match status" value="1"/>
</dbReference>
<proteinExistence type="predicted"/>
<dbReference type="Proteomes" id="UP001223072">
    <property type="component" value="Unassembled WGS sequence"/>
</dbReference>
<gene>
    <name evidence="3" type="ORF">QFZ49_006315</name>
</gene>
<dbReference type="InterPro" id="IPR050267">
    <property type="entry name" value="Anti-sigma-factor_SerPK"/>
</dbReference>
<sequence length="139" mass="14586">MISLSRPSLFQVVVPAHPSCAARVRRTVAAHLTFWHLSHLVDDAVLATDELFANAVSHAGAGPGDSVAIVLEHSEHELRVTVSDNSPLLPRPRTSGSAAESGRGLAIVAALADDWGAAPPEPGNVGKKVWFSLLVGEKT</sequence>
<keyword evidence="1" id="KW-0723">Serine/threonine-protein kinase</keyword>
<feature type="domain" description="Histidine kinase/HSP90-like ATPase" evidence="2">
    <location>
        <begin position="15"/>
        <end position="131"/>
    </location>
</feature>
<dbReference type="InterPro" id="IPR036890">
    <property type="entry name" value="HATPase_C_sf"/>
</dbReference>